<dbReference type="STRING" id="225849.swp_3604"/>
<dbReference type="KEGG" id="swp:swp_3604"/>
<gene>
    <name evidence="1" type="ordered locus">swp_3604</name>
</gene>
<dbReference type="HOGENOM" id="CLU_3276591_0_0_6"/>
<dbReference type="Proteomes" id="UP000000753">
    <property type="component" value="Chromosome"/>
</dbReference>
<evidence type="ECO:0000313" key="1">
    <source>
        <dbReference type="EMBL" id="ACJ30295.1"/>
    </source>
</evidence>
<evidence type="ECO:0000313" key="2">
    <source>
        <dbReference type="Proteomes" id="UP000000753"/>
    </source>
</evidence>
<organism evidence="1 2">
    <name type="scientific">Shewanella piezotolerans (strain WP3 / JCM 13877)</name>
    <dbReference type="NCBI Taxonomy" id="225849"/>
    <lineage>
        <taxon>Bacteria</taxon>
        <taxon>Pseudomonadati</taxon>
        <taxon>Pseudomonadota</taxon>
        <taxon>Gammaproteobacteria</taxon>
        <taxon>Alteromonadales</taxon>
        <taxon>Shewanellaceae</taxon>
        <taxon>Shewanella</taxon>
    </lineage>
</organism>
<protein>
    <submittedName>
        <fullName evidence="1">Uncharacterized protein</fullName>
    </submittedName>
</protein>
<name>B8CQG5_SHEPW</name>
<reference evidence="1 2" key="1">
    <citation type="journal article" date="2008" name="PLoS ONE">
        <title>Environmental adaptation: genomic analysis of the piezotolerant and psychrotolerant deep-sea iron reducing bacterium Shewanella piezotolerans WP3.</title>
        <authorList>
            <person name="Wang F."/>
            <person name="Wang J."/>
            <person name="Jian H."/>
            <person name="Zhang B."/>
            <person name="Li S."/>
            <person name="Wang F."/>
            <person name="Zeng X."/>
            <person name="Gao L."/>
            <person name="Bartlett D.H."/>
            <person name="Yu J."/>
            <person name="Hu S."/>
            <person name="Xiao X."/>
        </authorList>
    </citation>
    <scope>NUCLEOTIDE SEQUENCE [LARGE SCALE GENOMIC DNA]</scope>
    <source>
        <strain evidence="2">WP3 / JCM 13877</strain>
    </source>
</reference>
<keyword evidence="2" id="KW-1185">Reference proteome</keyword>
<accession>B8CQG5</accession>
<proteinExistence type="predicted"/>
<sequence length="41" mass="4803">MKTAEVFSYLGFFMPKIKHKVTVSRAGVLNYTNQYKKLIYS</sequence>
<dbReference type="AlphaFoldDB" id="B8CQG5"/>
<dbReference type="EMBL" id="CP000472">
    <property type="protein sequence ID" value="ACJ30295.1"/>
    <property type="molecule type" value="Genomic_DNA"/>
</dbReference>